<keyword evidence="7" id="KW-1185">Reference proteome</keyword>
<accession>A0ABR7NEQ0</accession>
<dbReference type="InterPro" id="IPR001638">
    <property type="entry name" value="Solute-binding_3/MltF_N"/>
</dbReference>
<evidence type="ECO:0000256" key="2">
    <source>
        <dbReference type="ARBA" id="ARBA00010333"/>
    </source>
</evidence>
<evidence type="ECO:0000259" key="5">
    <source>
        <dbReference type="SMART" id="SM00062"/>
    </source>
</evidence>
<comment type="caution">
    <text evidence="6">The sequence shown here is derived from an EMBL/GenBank/DDBJ whole genome shotgun (WGS) entry which is preliminary data.</text>
</comment>
<reference evidence="6 7" key="1">
    <citation type="submission" date="2020-08" db="EMBL/GenBank/DDBJ databases">
        <title>Genome public.</title>
        <authorList>
            <person name="Liu C."/>
            <person name="Sun Q."/>
        </authorList>
    </citation>
    <scope>NUCLEOTIDE SEQUENCE [LARGE SCALE GENOMIC DNA]</scope>
    <source>
        <strain evidence="6 7">BX1</strain>
    </source>
</reference>
<dbReference type="PANTHER" id="PTHR35936:SF34">
    <property type="entry name" value="ABC TRANSPORTER EXTRACELLULAR-BINDING PROTEIN YCKB-RELATED"/>
    <property type="match status" value="1"/>
</dbReference>
<evidence type="ECO:0000256" key="3">
    <source>
        <dbReference type="ARBA" id="ARBA00022729"/>
    </source>
</evidence>
<sequence length="216" mass="23619">MIADGAAAAISEKWFGTDALFKGEDFLKESVAPGGDQSLEKIKAAGKFIVGLDDSYPPMGYRDEKNEIVGFDIDLAREVASRLGVEVEFQPIDWDSKELELNSGKIDCIWNGMTITDERMENMFFAKPYIANQQIIIVPAASGITSVAQLEGKVIGLQKGSSSLEALTANPISEKVKEIVEYPDNVAAYMDLQAGRIDVFVVDSVVGRYIISQDQK</sequence>
<feature type="domain" description="Solute-binding protein family 3/N-terminal" evidence="5">
    <location>
        <begin position="47"/>
        <end position="216"/>
    </location>
</feature>
<proteinExistence type="inferred from homology"/>
<evidence type="ECO:0000256" key="4">
    <source>
        <dbReference type="RuleBase" id="RU003744"/>
    </source>
</evidence>
<dbReference type="Pfam" id="PF00497">
    <property type="entry name" value="SBP_bac_3"/>
    <property type="match status" value="1"/>
</dbReference>
<name>A0ABR7NEQ0_9FIRM</name>
<evidence type="ECO:0000313" key="6">
    <source>
        <dbReference type="EMBL" id="MBC8574883.1"/>
    </source>
</evidence>
<dbReference type="EMBL" id="JACRTB010000001">
    <property type="protein sequence ID" value="MBC8574883.1"/>
    <property type="molecule type" value="Genomic_DNA"/>
</dbReference>
<comment type="similarity">
    <text evidence="2 4">Belongs to the bacterial solute-binding protein 3 family.</text>
</comment>
<evidence type="ECO:0000313" key="7">
    <source>
        <dbReference type="Proteomes" id="UP000658131"/>
    </source>
</evidence>
<comment type="subcellular location">
    <subcellularLocation>
        <location evidence="1">Cell envelope</location>
    </subcellularLocation>
</comment>
<organism evidence="6 7">
    <name type="scientific">Yanshouia hominis</name>
    <dbReference type="NCBI Taxonomy" id="2763673"/>
    <lineage>
        <taxon>Bacteria</taxon>
        <taxon>Bacillati</taxon>
        <taxon>Bacillota</taxon>
        <taxon>Clostridia</taxon>
        <taxon>Eubacteriales</taxon>
        <taxon>Oscillospiraceae</taxon>
        <taxon>Yanshouia</taxon>
    </lineage>
</organism>
<dbReference type="PANTHER" id="PTHR35936">
    <property type="entry name" value="MEMBRANE-BOUND LYTIC MUREIN TRANSGLYCOSYLASE F"/>
    <property type="match status" value="1"/>
</dbReference>
<protein>
    <submittedName>
        <fullName evidence="6">Amino acid ABC transporter substrate-binding protein</fullName>
    </submittedName>
</protein>
<evidence type="ECO:0000256" key="1">
    <source>
        <dbReference type="ARBA" id="ARBA00004196"/>
    </source>
</evidence>
<dbReference type="PROSITE" id="PS01039">
    <property type="entry name" value="SBP_BACTERIAL_3"/>
    <property type="match status" value="1"/>
</dbReference>
<dbReference type="SMART" id="SM00062">
    <property type="entry name" value="PBPb"/>
    <property type="match status" value="1"/>
</dbReference>
<dbReference type="InterPro" id="IPR018313">
    <property type="entry name" value="SBP_3_CS"/>
</dbReference>
<keyword evidence="3" id="KW-0732">Signal</keyword>
<dbReference type="CDD" id="cd00996">
    <property type="entry name" value="PBP2_AatB_like"/>
    <property type="match status" value="1"/>
</dbReference>
<dbReference type="Proteomes" id="UP000658131">
    <property type="component" value="Unassembled WGS sequence"/>
</dbReference>
<dbReference type="SUPFAM" id="SSF53850">
    <property type="entry name" value="Periplasmic binding protein-like II"/>
    <property type="match status" value="1"/>
</dbReference>
<gene>
    <name evidence="6" type="ORF">H8717_00455</name>
</gene>
<dbReference type="Gene3D" id="3.40.190.10">
    <property type="entry name" value="Periplasmic binding protein-like II"/>
    <property type="match status" value="2"/>
</dbReference>